<sequence length="122" mass="13919">MEAAIFAIRVQLILIIAVGSTSQISPILEWLQNPCEHCQLLLTDVQRFLGNVTELSENAVAQGVEQFCKAHDEILPRFCKTIDNNRIHELFMHLIKAEQEVDVNELCNNLDLCDNIKKLMPF</sequence>
<evidence type="ECO:0000313" key="4">
    <source>
        <dbReference type="EMBL" id="KJH40393.1"/>
    </source>
</evidence>
<reference evidence="4 5" key="1">
    <citation type="submission" date="2013-11" db="EMBL/GenBank/DDBJ databases">
        <title>Draft genome of the bovine lungworm Dictyocaulus viviparus.</title>
        <authorList>
            <person name="Mitreva M."/>
        </authorList>
    </citation>
    <scope>NUCLEOTIDE SEQUENCE [LARGE SCALE GENOMIC DNA]</scope>
    <source>
        <strain evidence="4 5">HannoverDv2000</strain>
    </source>
</reference>
<dbReference type="AlphaFoldDB" id="A0A0D8X796"/>
<dbReference type="InterPro" id="IPR011001">
    <property type="entry name" value="Saposin-like"/>
</dbReference>
<proteinExistence type="predicted"/>
<name>A0A0D8X796_DICVI</name>
<dbReference type="PROSITE" id="PS50015">
    <property type="entry name" value="SAP_B"/>
    <property type="match status" value="1"/>
</dbReference>
<evidence type="ECO:0000256" key="1">
    <source>
        <dbReference type="ARBA" id="ARBA00023157"/>
    </source>
</evidence>
<dbReference type="Proteomes" id="UP000053766">
    <property type="component" value="Unassembled WGS sequence"/>
</dbReference>
<protein>
    <recommendedName>
        <fullName evidence="3">Saposin B-type domain-containing protein</fullName>
    </recommendedName>
</protein>
<keyword evidence="5" id="KW-1185">Reference proteome</keyword>
<evidence type="ECO:0000313" key="5">
    <source>
        <dbReference type="Proteomes" id="UP000053766"/>
    </source>
</evidence>
<evidence type="ECO:0000259" key="3">
    <source>
        <dbReference type="PROSITE" id="PS50015"/>
    </source>
</evidence>
<feature type="chain" id="PRO_5002335375" description="Saposin B-type domain-containing protein" evidence="2">
    <location>
        <begin position="23"/>
        <end position="122"/>
    </location>
</feature>
<feature type="domain" description="Saposin B-type" evidence="3">
    <location>
        <begin position="31"/>
        <end position="117"/>
    </location>
</feature>
<reference evidence="5" key="2">
    <citation type="journal article" date="2016" name="Sci. Rep.">
        <title>Dictyocaulus viviparus genome, variome and transcriptome elucidate lungworm biology and support future intervention.</title>
        <authorList>
            <person name="McNulty S.N."/>
            <person name="Strube C."/>
            <person name="Rosa B.A."/>
            <person name="Martin J.C."/>
            <person name="Tyagi R."/>
            <person name="Choi Y.J."/>
            <person name="Wang Q."/>
            <person name="Hallsworth Pepin K."/>
            <person name="Zhang X."/>
            <person name="Ozersky P."/>
            <person name="Wilson R.K."/>
            <person name="Sternberg P.W."/>
            <person name="Gasser R.B."/>
            <person name="Mitreva M."/>
        </authorList>
    </citation>
    <scope>NUCLEOTIDE SEQUENCE [LARGE SCALE GENOMIC DNA]</scope>
    <source>
        <strain evidence="5">HannoverDv2000</strain>
    </source>
</reference>
<accession>A0A0D8X796</accession>
<gene>
    <name evidence="4" type="ORF">DICVIV_13656</name>
</gene>
<evidence type="ECO:0000256" key="2">
    <source>
        <dbReference type="SAM" id="SignalP"/>
    </source>
</evidence>
<dbReference type="EMBL" id="KN717264">
    <property type="protein sequence ID" value="KJH40393.1"/>
    <property type="molecule type" value="Genomic_DNA"/>
</dbReference>
<keyword evidence="2" id="KW-0732">Signal</keyword>
<dbReference type="SUPFAM" id="SSF47862">
    <property type="entry name" value="Saposin"/>
    <property type="match status" value="1"/>
</dbReference>
<feature type="signal peptide" evidence="2">
    <location>
        <begin position="1"/>
        <end position="22"/>
    </location>
</feature>
<organism evidence="4 5">
    <name type="scientific">Dictyocaulus viviparus</name>
    <name type="common">Bovine lungworm</name>
    <dbReference type="NCBI Taxonomy" id="29172"/>
    <lineage>
        <taxon>Eukaryota</taxon>
        <taxon>Metazoa</taxon>
        <taxon>Ecdysozoa</taxon>
        <taxon>Nematoda</taxon>
        <taxon>Chromadorea</taxon>
        <taxon>Rhabditida</taxon>
        <taxon>Rhabditina</taxon>
        <taxon>Rhabditomorpha</taxon>
        <taxon>Strongyloidea</taxon>
        <taxon>Metastrongylidae</taxon>
        <taxon>Dictyocaulus</taxon>
    </lineage>
</organism>
<dbReference type="Gene3D" id="1.10.225.10">
    <property type="entry name" value="Saposin-like"/>
    <property type="match status" value="1"/>
</dbReference>
<dbReference type="InterPro" id="IPR008139">
    <property type="entry name" value="SaposinB_dom"/>
</dbReference>
<keyword evidence="1" id="KW-1015">Disulfide bond</keyword>